<keyword evidence="2" id="KW-1185">Reference proteome</keyword>
<evidence type="ECO:0000313" key="2">
    <source>
        <dbReference type="Proteomes" id="UP001469553"/>
    </source>
</evidence>
<accession>A0ABV0YGY8</accession>
<dbReference type="Proteomes" id="UP001469553">
    <property type="component" value="Unassembled WGS sequence"/>
</dbReference>
<reference evidence="1 2" key="1">
    <citation type="submission" date="2021-06" db="EMBL/GenBank/DDBJ databases">
        <authorList>
            <person name="Palmer J.M."/>
        </authorList>
    </citation>
    <scope>NUCLEOTIDE SEQUENCE [LARGE SCALE GENOMIC DNA]</scope>
    <source>
        <strain evidence="1 2">AS_MEX2019</strain>
        <tissue evidence="1">Muscle</tissue>
    </source>
</reference>
<dbReference type="EMBL" id="JAHRIP010031641">
    <property type="protein sequence ID" value="MEQ2293095.1"/>
    <property type="molecule type" value="Genomic_DNA"/>
</dbReference>
<protein>
    <submittedName>
        <fullName evidence="1">Uncharacterized protein</fullName>
    </submittedName>
</protein>
<name>A0ABV0YGY8_9TELE</name>
<gene>
    <name evidence="1" type="ORF">AMECASPLE_029682</name>
</gene>
<evidence type="ECO:0000313" key="1">
    <source>
        <dbReference type="EMBL" id="MEQ2293095.1"/>
    </source>
</evidence>
<organism evidence="1 2">
    <name type="scientific">Ameca splendens</name>
    <dbReference type="NCBI Taxonomy" id="208324"/>
    <lineage>
        <taxon>Eukaryota</taxon>
        <taxon>Metazoa</taxon>
        <taxon>Chordata</taxon>
        <taxon>Craniata</taxon>
        <taxon>Vertebrata</taxon>
        <taxon>Euteleostomi</taxon>
        <taxon>Actinopterygii</taxon>
        <taxon>Neopterygii</taxon>
        <taxon>Teleostei</taxon>
        <taxon>Neoteleostei</taxon>
        <taxon>Acanthomorphata</taxon>
        <taxon>Ovalentaria</taxon>
        <taxon>Atherinomorphae</taxon>
        <taxon>Cyprinodontiformes</taxon>
        <taxon>Goodeidae</taxon>
        <taxon>Ameca</taxon>
    </lineage>
</organism>
<comment type="caution">
    <text evidence="1">The sequence shown here is derived from an EMBL/GenBank/DDBJ whole genome shotgun (WGS) entry which is preliminary data.</text>
</comment>
<sequence>MEPLKKKPVLQSSVLLLVFIHLPPCFTSGSPPRIPSLLLQLLPLGTAAWTSLNINIGTLQPVHPPNAPPLQCHVRLPPGTSKQTSTNKPFNTATFQPQSLWMYSPLNLDSLLLQSQ</sequence>
<proteinExistence type="predicted"/>